<dbReference type="FunFam" id="2.60.40.60:FF:000006">
    <property type="entry name" value="Protocadherin alpha 2"/>
    <property type="match status" value="1"/>
</dbReference>
<sequence>MLVYRPSDLRTGHLLLSLLLLASWEIGICQVHYWVPEEAKHGTFVGRIAQDLGLELAELVPRLFRVASKDHGDLLEVNLQNGILFVNSRIDREELCGRRAECSIHLEVVVERPLQVFHVEVEVKDINDHSPVFSVSEQKLAIPESRLLDSRFPLEGASDADVGENAKLTYRLSPNEFFVLDIINKKDKGKFPVLVLRKLLDREENPQLLLLLTATDGGKPELTGSVSLLILVLDANDNAPIFDRSIYEVKMYENAPTQTLVIWLNASDADEEINKELIYSFSSLVTPSIRRKFLMNERTGEIRVNDAIDYEDSNAYEIHVDVTDKGNPPMAGHCTVLVEILDENDNSPEVVVTSLSLPVPEDAQLGTVIALVSVSDRDSGANGQVTCSLTPHVPFKLVSTFKNYYSLVLDSALDRESVANYELVVTARDGGSPSLSATASVSVEVADVNDNAPLFAQPEYTVFVKENNPPGRHIFTVSARDSDAQENARVSYSLVERRVGERALSSYVSVHAGSGQVSALQPLDHEELELLQFQVSARDAGEPPLGSTVTLRVFVLDENDNAPALLPPAPGGPGGAVSELVSRSVGAGQVVAKVRAVDADSGYNAWLSYELLPAAGGARSPFRVGLYTGEISTTRALDEADSPRQRLLVLVKDHGEPALAVTATVLLSLVDSSQAPKTSLRVSSGAMSAETALLDVNVYLIIAICAVSSLLVLSLLIYLALRCSAPPTEGACGPGKPVLVCSSAVGSWSYSQQRRQRVCSGEGPPKTDLMAFSPSLPPCPVPEVETEEQSIGGDHSRKPRQPNPDWRYSASLRAGMHSSVHLEEAGILRAGPGGSDQQWPTVSSATPEPEAGEVSPPVGAGVNSNSWTFKYGPGNPKQSGPGELPDKFIIPGSPAIISIRQEPTNSQIDKSDFITFGKKEETKKKKKKKKGNKTQEKKEKGNSTTDNSDQ</sequence>
<keyword evidence="5" id="KW-0677">Repeat</keyword>
<feature type="domain" description="Cadherin" evidence="15">
    <location>
        <begin position="351"/>
        <end position="455"/>
    </location>
</feature>
<keyword evidence="3 13" id="KW-0812">Transmembrane</keyword>
<evidence type="ECO:0000256" key="10">
    <source>
        <dbReference type="ARBA" id="ARBA00023180"/>
    </source>
</evidence>
<dbReference type="VEuPathDB" id="HostDB:LOC118658047"/>
<keyword evidence="4 14" id="KW-0732">Signal</keyword>
<dbReference type="InterPro" id="IPR031904">
    <property type="entry name" value="Cadherin_CBD"/>
</dbReference>
<dbReference type="InterPro" id="IPR013164">
    <property type="entry name" value="Cadherin_N"/>
</dbReference>
<evidence type="ECO:0000313" key="17">
    <source>
        <dbReference type="Proteomes" id="UP000527355"/>
    </source>
</evidence>
<dbReference type="SMART" id="SM00112">
    <property type="entry name" value="CA"/>
    <property type="match status" value="6"/>
</dbReference>
<dbReference type="FunFam" id="2.60.40.60:FF:000002">
    <property type="entry name" value="Protocadherin alpha 2"/>
    <property type="match status" value="1"/>
</dbReference>
<keyword evidence="2" id="KW-1003">Cell membrane</keyword>
<evidence type="ECO:0000256" key="12">
    <source>
        <dbReference type="SAM" id="MobiDB-lite"/>
    </source>
</evidence>
<dbReference type="GO" id="GO:0005509">
    <property type="term" value="F:calcium ion binding"/>
    <property type="evidence" value="ECO:0007669"/>
    <property type="project" value="UniProtKB-UniRule"/>
</dbReference>
<feature type="region of interest" description="Disordered" evidence="12">
    <location>
        <begin position="781"/>
        <end position="808"/>
    </location>
</feature>
<dbReference type="Gene3D" id="2.60.40.60">
    <property type="entry name" value="Cadherins"/>
    <property type="match status" value="6"/>
</dbReference>
<protein>
    <recommendedName>
        <fullName evidence="15">Cadherin domain-containing protein</fullName>
    </recommendedName>
</protein>
<name>A0A7J7XHC4_MYOMY</name>
<proteinExistence type="predicted"/>
<evidence type="ECO:0000256" key="14">
    <source>
        <dbReference type="SAM" id="SignalP"/>
    </source>
</evidence>
<dbReference type="Pfam" id="PF15974">
    <property type="entry name" value="Cadherin_tail"/>
    <property type="match status" value="1"/>
</dbReference>
<evidence type="ECO:0000256" key="13">
    <source>
        <dbReference type="SAM" id="Phobius"/>
    </source>
</evidence>
<evidence type="ECO:0000256" key="6">
    <source>
        <dbReference type="ARBA" id="ARBA00022837"/>
    </source>
</evidence>
<feature type="signal peptide" evidence="14">
    <location>
        <begin position="1"/>
        <end position="29"/>
    </location>
</feature>
<feature type="transmembrane region" description="Helical" evidence="13">
    <location>
        <begin position="698"/>
        <end position="721"/>
    </location>
</feature>
<dbReference type="Pfam" id="PF08266">
    <property type="entry name" value="Cadherin_2"/>
    <property type="match status" value="1"/>
</dbReference>
<dbReference type="GO" id="GO:0007156">
    <property type="term" value="P:homophilic cell adhesion via plasma membrane adhesion molecules"/>
    <property type="evidence" value="ECO:0007669"/>
    <property type="project" value="InterPro"/>
</dbReference>
<dbReference type="FunFam" id="2.60.40.60:FF:000003">
    <property type="entry name" value="Protocadherin alpha 2"/>
    <property type="match status" value="1"/>
</dbReference>
<comment type="subcellular location">
    <subcellularLocation>
        <location evidence="1">Cell membrane</location>
        <topology evidence="1">Single-pass type I membrane protein</topology>
    </subcellularLocation>
</comment>
<evidence type="ECO:0000256" key="3">
    <source>
        <dbReference type="ARBA" id="ARBA00022692"/>
    </source>
</evidence>
<keyword evidence="10" id="KW-0325">Glycoprotein</keyword>
<dbReference type="SUPFAM" id="SSF49313">
    <property type="entry name" value="Cadherin-like"/>
    <property type="match status" value="6"/>
</dbReference>
<organism evidence="16 17">
    <name type="scientific">Myotis myotis</name>
    <name type="common">Greater mouse-eared bat</name>
    <name type="synonym">Vespertilio myotis</name>
    <dbReference type="NCBI Taxonomy" id="51298"/>
    <lineage>
        <taxon>Eukaryota</taxon>
        <taxon>Metazoa</taxon>
        <taxon>Chordata</taxon>
        <taxon>Craniata</taxon>
        <taxon>Vertebrata</taxon>
        <taxon>Euteleostomi</taxon>
        <taxon>Mammalia</taxon>
        <taxon>Eutheria</taxon>
        <taxon>Laurasiatheria</taxon>
        <taxon>Chiroptera</taxon>
        <taxon>Yangochiroptera</taxon>
        <taxon>Vespertilionidae</taxon>
        <taxon>Myotis</taxon>
    </lineage>
</organism>
<dbReference type="PROSITE" id="PS50268">
    <property type="entry name" value="CADHERIN_2"/>
    <property type="match status" value="6"/>
</dbReference>
<dbReference type="AlphaFoldDB" id="A0A7J7XHC4"/>
<dbReference type="FunFam" id="2.60.40.60:FF:000076">
    <property type="entry name" value="Protocadherin alpha 2"/>
    <property type="match status" value="1"/>
</dbReference>
<feature type="domain" description="Cadherin" evidence="15">
    <location>
        <begin position="581"/>
        <end position="678"/>
    </location>
</feature>
<dbReference type="InterPro" id="IPR020894">
    <property type="entry name" value="Cadherin_CS"/>
</dbReference>
<dbReference type="GO" id="GO:0005886">
    <property type="term" value="C:plasma membrane"/>
    <property type="evidence" value="ECO:0007669"/>
    <property type="project" value="UniProtKB-SubCell"/>
</dbReference>
<keyword evidence="6 11" id="KW-0106">Calcium</keyword>
<dbReference type="FunFam" id="2.60.40.60:FF:000007">
    <property type="entry name" value="Protocadherin alpha 2"/>
    <property type="match status" value="1"/>
</dbReference>
<keyword evidence="8 13" id="KW-1133">Transmembrane helix</keyword>
<evidence type="ECO:0000256" key="1">
    <source>
        <dbReference type="ARBA" id="ARBA00004251"/>
    </source>
</evidence>
<evidence type="ECO:0000256" key="2">
    <source>
        <dbReference type="ARBA" id="ARBA00022475"/>
    </source>
</evidence>
<dbReference type="PANTHER" id="PTHR24028">
    <property type="entry name" value="CADHERIN-87A"/>
    <property type="match status" value="1"/>
</dbReference>
<feature type="domain" description="Cadherin" evidence="15">
    <location>
        <begin position="456"/>
        <end position="565"/>
    </location>
</feature>
<feature type="domain" description="Cadherin" evidence="15">
    <location>
        <begin position="243"/>
        <end position="350"/>
    </location>
</feature>
<evidence type="ECO:0000256" key="4">
    <source>
        <dbReference type="ARBA" id="ARBA00022729"/>
    </source>
</evidence>
<comment type="caution">
    <text evidence="16">The sequence shown here is derived from an EMBL/GenBank/DDBJ whole genome shotgun (WGS) entry which is preliminary data.</text>
</comment>
<reference evidence="16 17" key="1">
    <citation type="journal article" date="2020" name="Nature">
        <title>Six reference-quality genomes reveal evolution of bat adaptations.</title>
        <authorList>
            <person name="Jebb D."/>
            <person name="Huang Z."/>
            <person name="Pippel M."/>
            <person name="Hughes G.M."/>
            <person name="Lavrichenko K."/>
            <person name="Devanna P."/>
            <person name="Winkler S."/>
            <person name="Jermiin L.S."/>
            <person name="Skirmuntt E.C."/>
            <person name="Katzourakis A."/>
            <person name="Burkitt-Gray L."/>
            <person name="Ray D.A."/>
            <person name="Sullivan K.A.M."/>
            <person name="Roscito J.G."/>
            <person name="Kirilenko B.M."/>
            <person name="Davalos L.M."/>
            <person name="Corthals A.P."/>
            <person name="Power M.L."/>
            <person name="Jones G."/>
            <person name="Ransome R.D."/>
            <person name="Dechmann D.K.N."/>
            <person name="Locatelli A.G."/>
            <person name="Puechmaille S.J."/>
            <person name="Fedrigo O."/>
            <person name="Jarvis E.D."/>
            <person name="Hiller M."/>
            <person name="Vernes S.C."/>
            <person name="Myers E.W."/>
            <person name="Teeling E.C."/>
        </authorList>
    </citation>
    <scope>NUCLEOTIDE SEQUENCE [LARGE SCALE GENOMIC DNA]</scope>
    <source>
        <strain evidence="16">MMyoMyo1</strain>
        <tissue evidence="16">Flight muscle</tissue>
    </source>
</reference>
<evidence type="ECO:0000256" key="9">
    <source>
        <dbReference type="ARBA" id="ARBA00023136"/>
    </source>
</evidence>
<evidence type="ECO:0000256" key="5">
    <source>
        <dbReference type="ARBA" id="ARBA00022737"/>
    </source>
</evidence>
<feature type="chain" id="PRO_5029530040" description="Cadherin domain-containing protein" evidence="14">
    <location>
        <begin position="30"/>
        <end position="950"/>
    </location>
</feature>
<feature type="domain" description="Cadherin" evidence="15">
    <location>
        <begin position="134"/>
        <end position="242"/>
    </location>
</feature>
<dbReference type="Pfam" id="PF00028">
    <property type="entry name" value="Cadherin"/>
    <property type="match status" value="4"/>
</dbReference>
<evidence type="ECO:0000256" key="7">
    <source>
        <dbReference type="ARBA" id="ARBA00022889"/>
    </source>
</evidence>
<dbReference type="PRINTS" id="PR00205">
    <property type="entry name" value="CADHERIN"/>
</dbReference>
<dbReference type="PANTHER" id="PTHR24028:SF124">
    <property type="entry name" value="PROTOCADHERIN ALPHA-10"/>
    <property type="match status" value="1"/>
</dbReference>
<evidence type="ECO:0000259" key="15">
    <source>
        <dbReference type="PROSITE" id="PS50268"/>
    </source>
</evidence>
<evidence type="ECO:0000313" key="16">
    <source>
        <dbReference type="EMBL" id="KAF6349074.1"/>
    </source>
</evidence>
<accession>A0A7J7XHC4</accession>
<dbReference type="FunFam" id="2.60.40.60:FF:000001">
    <property type="entry name" value="Protocadherin alpha 2"/>
    <property type="match status" value="1"/>
</dbReference>
<gene>
    <name evidence="16" type="ORF">mMyoMyo1_011648</name>
</gene>
<dbReference type="CDD" id="cd11304">
    <property type="entry name" value="Cadherin_repeat"/>
    <property type="match status" value="6"/>
</dbReference>
<evidence type="ECO:0000256" key="8">
    <source>
        <dbReference type="ARBA" id="ARBA00022989"/>
    </source>
</evidence>
<dbReference type="EMBL" id="JABWUV010000006">
    <property type="protein sequence ID" value="KAF6349074.1"/>
    <property type="molecule type" value="Genomic_DNA"/>
</dbReference>
<dbReference type="InterPro" id="IPR002126">
    <property type="entry name" value="Cadherin-like_dom"/>
</dbReference>
<feature type="compositionally biased region" description="Polar residues" evidence="12">
    <location>
        <begin position="835"/>
        <end position="846"/>
    </location>
</feature>
<dbReference type="InterPro" id="IPR015919">
    <property type="entry name" value="Cadherin-like_sf"/>
</dbReference>
<dbReference type="Proteomes" id="UP000527355">
    <property type="component" value="Unassembled WGS sequence"/>
</dbReference>
<evidence type="ECO:0000256" key="11">
    <source>
        <dbReference type="PROSITE-ProRule" id="PRU00043"/>
    </source>
</evidence>
<keyword evidence="7" id="KW-0130">Cell adhesion</keyword>
<feature type="compositionally biased region" description="Basic and acidic residues" evidence="12">
    <location>
        <begin position="909"/>
        <end position="923"/>
    </location>
</feature>
<dbReference type="InterPro" id="IPR050174">
    <property type="entry name" value="Protocadherin/Cadherin-CA"/>
</dbReference>
<dbReference type="PROSITE" id="PS00232">
    <property type="entry name" value="CADHERIN_1"/>
    <property type="match status" value="3"/>
</dbReference>
<keyword evidence="9 13" id="KW-0472">Membrane</keyword>
<feature type="domain" description="Cadherin" evidence="15">
    <location>
        <begin position="35"/>
        <end position="133"/>
    </location>
</feature>
<feature type="region of interest" description="Disordered" evidence="12">
    <location>
        <begin position="829"/>
        <end position="950"/>
    </location>
</feature>
<keyword evidence="17" id="KW-1185">Reference proteome</keyword>